<reference evidence="1 2" key="1">
    <citation type="submission" date="2018-03" db="EMBL/GenBank/DDBJ databases">
        <authorList>
            <person name="Keele B.F."/>
        </authorList>
    </citation>
    <scope>NUCLEOTIDE SEQUENCE [LARGE SCALE GENOMIC DNA]</scope>
    <source>
        <strain evidence="1 2">CECT 8626</strain>
    </source>
</reference>
<evidence type="ECO:0008006" key="3">
    <source>
        <dbReference type="Google" id="ProtNLM"/>
    </source>
</evidence>
<organism evidence="1 2">
    <name type="scientific">Albidovulum aquaemixtae</name>
    <dbReference type="NCBI Taxonomy" id="1542388"/>
    <lineage>
        <taxon>Bacteria</taxon>
        <taxon>Pseudomonadati</taxon>
        <taxon>Pseudomonadota</taxon>
        <taxon>Alphaproteobacteria</taxon>
        <taxon>Rhodobacterales</taxon>
        <taxon>Paracoccaceae</taxon>
        <taxon>Albidovulum</taxon>
    </lineage>
</organism>
<sequence length="688" mass="74348">MADQNGDAPKRDEFRTDRDGYLEFATHLAFLKDGGLDVERLRWQGIPVKSKSDVLWESILVESVSTNLRTEDFFRALTSNGRAERLAFDPFVQDYAALTRKEDEPVVAIIYRRLDSARDDELFVVLAVGGLVTEDAVAFEGGDPDPDPPPDIVGDAMALAESEGEAESAAESPRVVLGIVDDCIPLLNARFWDGAGVSRIVDFTAQSWGAPPTVLGKTQIGQWLDRLQEEGETVLYRELAALFFPPLTRHSLSNRGSHGSHMLDLAGGIDQSSSDPLGEVSMRVVQLPPVVYDDTSGKKMPLQVILGLWRLILDTFGTADALVVNISLGVLAGSKDGRSLLEQVIAQTIDIAAALPFPLEVFVVFPYGNDYAKQQVARRKLVKGEPRDFTLRVQPSDLTPSYVELRASTKLPGNDLEKLKIELRSPSGEVFGPNTIPAGGVRKLVNANGEDIAWISHRAAQTMFALSIPAYILISLRPTKELNSTKPTSPSGAWTILVENTGDAEMDFLLQVQSDDSPYPRRTGARQSYLDAPSVHEFNPRTRDYDFHGAGDITHEGTNSAYTTIDSAGALTAGGAVVRHDPLNTPPHHIAPADYTSEGADWSGHQPTASAVSSVARAPRGVRAAGVHSHATVSLDGTSAAVATLTRDKVLRLLGAPLPDTAVTAPLPKSRLGDRVVLDNPAIRKRGV</sequence>
<dbReference type="SUPFAM" id="SSF52743">
    <property type="entry name" value="Subtilisin-like"/>
    <property type="match status" value="1"/>
</dbReference>
<dbReference type="InterPro" id="IPR036852">
    <property type="entry name" value="Peptidase_S8/S53_dom_sf"/>
</dbReference>
<dbReference type="Gene3D" id="2.60.120.1290">
    <property type="match status" value="1"/>
</dbReference>
<evidence type="ECO:0000313" key="1">
    <source>
        <dbReference type="EMBL" id="SPH17529.1"/>
    </source>
</evidence>
<gene>
    <name evidence="1" type="ORF">DEA8626_01052</name>
</gene>
<name>A0A2R8B4H5_9RHOB</name>
<protein>
    <recommendedName>
        <fullName evidence="3">Peptidase S8/S53 domain-containing protein</fullName>
    </recommendedName>
</protein>
<dbReference type="OrthoDB" id="8010691at2"/>
<keyword evidence="2" id="KW-1185">Reference proteome</keyword>
<dbReference type="GO" id="GO:0004252">
    <property type="term" value="F:serine-type endopeptidase activity"/>
    <property type="evidence" value="ECO:0007669"/>
    <property type="project" value="InterPro"/>
</dbReference>
<dbReference type="GO" id="GO:0006508">
    <property type="term" value="P:proteolysis"/>
    <property type="evidence" value="ECO:0007669"/>
    <property type="project" value="InterPro"/>
</dbReference>
<dbReference type="Gene3D" id="3.40.50.200">
    <property type="entry name" value="Peptidase S8/S53 domain"/>
    <property type="match status" value="1"/>
</dbReference>
<dbReference type="Proteomes" id="UP000244924">
    <property type="component" value="Unassembled WGS sequence"/>
</dbReference>
<dbReference type="EMBL" id="OMOQ01000001">
    <property type="protein sequence ID" value="SPH17529.1"/>
    <property type="molecule type" value="Genomic_DNA"/>
</dbReference>
<dbReference type="AlphaFoldDB" id="A0A2R8B4H5"/>
<dbReference type="RefSeq" id="WP_108851965.1">
    <property type="nucleotide sequence ID" value="NZ_OMOQ01000001.1"/>
</dbReference>
<accession>A0A2R8B4H5</accession>
<evidence type="ECO:0000313" key="2">
    <source>
        <dbReference type="Proteomes" id="UP000244924"/>
    </source>
</evidence>
<proteinExistence type="predicted"/>